<dbReference type="GO" id="GO:0004190">
    <property type="term" value="F:aspartic-type endopeptidase activity"/>
    <property type="evidence" value="ECO:0007669"/>
    <property type="project" value="InterPro"/>
</dbReference>
<evidence type="ECO:0000313" key="4">
    <source>
        <dbReference type="EMBL" id="KPL72453.1"/>
    </source>
</evidence>
<keyword evidence="2" id="KW-1133">Transmembrane helix</keyword>
<accession>A0A0P6WTE3</accession>
<dbReference type="STRING" id="360411.AC812_15675"/>
<evidence type="ECO:0000313" key="5">
    <source>
        <dbReference type="Proteomes" id="UP000050514"/>
    </source>
</evidence>
<sequence>MQALSTILIPIVFYFPPARFGFWLSLPYFLYFALVFIMDIEHRVVLYEVVGAGILISIPMGLYWNGWLKTILGGLTGFGLMFILYYFGVLFNRWMSKRRGEEIEEVALGFGDVNLSGVLGLLLGWPKIAISLFFSVVMGGVFSGLYLLGSVLARRYRPFTAIPYAPFLVIAAVILIYLA</sequence>
<feature type="domain" description="Prepilin type IV endopeptidase peptidase" evidence="3">
    <location>
        <begin position="30"/>
        <end position="143"/>
    </location>
</feature>
<feature type="transmembrane region" description="Helical" evidence="2">
    <location>
        <begin position="20"/>
        <end position="38"/>
    </location>
</feature>
<dbReference type="GO" id="GO:0006465">
    <property type="term" value="P:signal peptide processing"/>
    <property type="evidence" value="ECO:0007669"/>
    <property type="project" value="TreeGrafter"/>
</dbReference>
<keyword evidence="2" id="KW-0812">Transmembrane</keyword>
<dbReference type="Pfam" id="PF01478">
    <property type="entry name" value="Peptidase_A24"/>
    <property type="match status" value="1"/>
</dbReference>
<evidence type="ECO:0000256" key="2">
    <source>
        <dbReference type="SAM" id="Phobius"/>
    </source>
</evidence>
<feature type="transmembrane region" description="Helical" evidence="2">
    <location>
        <begin position="70"/>
        <end position="91"/>
    </location>
</feature>
<dbReference type="PANTHER" id="PTHR30487:SF0">
    <property type="entry name" value="PREPILIN LEADER PEPTIDASE_N-METHYLTRANSFERASE-RELATED"/>
    <property type="match status" value="1"/>
</dbReference>
<name>A0A0P6WTE3_9CHLR</name>
<comment type="similarity">
    <text evidence="1">Belongs to the peptidase A24 family.</text>
</comment>
<dbReference type="GO" id="GO:0005886">
    <property type="term" value="C:plasma membrane"/>
    <property type="evidence" value="ECO:0007669"/>
    <property type="project" value="TreeGrafter"/>
</dbReference>
<gene>
    <name evidence="4" type="ORF">AC812_15675</name>
</gene>
<proteinExistence type="inferred from homology"/>
<evidence type="ECO:0000256" key="1">
    <source>
        <dbReference type="ARBA" id="ARBA00005801"/>
    </source>
</evidence>
<dbReference type="AlphaFoldDB" id="A0A0P6WTE3"/>
<dbReference type="EMBL" id="LGHJ01000023">
    <property type="protein sequence ID" value="KPL72453.1"/>
    <property type="molecule type" value="Genomic_DNA"/>
</dbReference>
<dbReference type="Proteomes" id="UP000050514">
    <property type="component" value="Unassembled WGS sequence"/>
</dbReference>
<feature type="transmembrane region" description="Helical" evidence="2">
    <location>
        <begin position="161"/>
        <end position="178"/>
    </location>
</feature>
<feature type="transmembrane region" description="Helical" evidence="2">
    <location>
        <begin position="103"/>
        <end position="122"/>
    </location>
</feature>
<feature type="transmembrane region" description="Helical" evidence="2">
    <location>
        <begin position="45"/>
        <end position="64"/>
    </location>
</feature>
<feature type="transmembrane region" description="Helical" evidence="2">
    <location>
        <begin position="128"/>
        <end position="149"/>
    </location>
</feature>
<dbReference type="InterPro" id="IPR050882">
    <property type="entry name" value="Prepilin_peptidase/N-MTase"/>
</dbReference>
<organism evidence="4 5">
    <name type="scientific">Bellilinea caldifistulae</name>
    <dbReference type="NCBI Taxonomy" id="360411"/>
    <lineage>
        <taxon>Bacteria</taxon>
        <taxon>Bacillati</taxon>
        <taxon>Chloroflexota</taxon>
        <taxon>Anaerolineae</taxon>
        <taxon>Anaerolineales</taxon>
        <taxon>Anaerolineaceae</taxon>
        <taxon>Bellilinea</taxon>
    </lineage>
</organism>
<keyword evidence="5" id="KW-1185">Reference proteome</keyword>
<protein>
    <recommendedName>
        <fullName evidence="3">Prepilin type IV endopeptidase peptidase domain-containing protein</fullName>
    </recommendedName>
</protein>
<comment type="caution">
    <text evidence="4">The sequence shown here is derived from an EMBL/GenBank/DDBJ whole genome shotgun (WGS) entry which is preliminary data.</text>
</comment>
<dbReference type="PANTHER" id="PTHR30487">
    <property type="entry name" value="TYPE 4 PREPILIN-LIKE PROTEINS LEADER PEPTIDE-PROCESSING ENZYME"/>
    <property type="match status" value="1"/>
</dbReference>
<evidence type="ECO:0000259" key="3">
    <source>
        <dbReference type="Pfam" id="PF01478"/>
    </source>
</evidence>
<keyword evidence="2" id="KW-0472">Membrane</keyword>
<dbReference type="InterPro" id="IPR000045">
    <property type="entry name" value="Prepilin_IV_endopep_pep"/>
</dbReference>
<reference evidence="4 5" key="1">
    <citation type="submission" date="2015-07" db="EMBL/GenBank/DDBJ databases">
        <title>Draft genome of Bellilinea caldifistulae DSM 17877.</title>
        <authorList>
            <person name="Hemp J."/>
            <person name="Ward L.M."/>
            <person name="Pace L.A."/>
            <person name="Fischer W.W."/>
        </authorList>
    </citation>
    <scope>NUCLEOTIDE SEQUENCE [LARGE SCALE GENOMIC DNA]</scope>
    <source>
        <strain evidence="4 5">GOMI-1</strain>
    </source>
</reference>